<keyword evidence="2" id="KW-0813">Transport</keyword>
<dbReference type="GO" id="GO:0005524">
    <property type="term" value="F:ATP binding"/>
    <property type="evidence" value="ECO:0007669"/>
    <property type="project" value="UniProtKB-KW"/>
</dbReference>
<dbReference type="InterPro" id="IPR050086">
    <property type="entry name" value="MetN_ABC_transporter-like"/>
</dbReference>
<dbReference type="GO" id="GO:0016887">
    <property type="term" value="F:ATP hydrolysis activity"/>
    <property type="evidence" value="ECO:0007669"/>
    <property type="project" value="InterPro"/>
</dbReference>
<gene>
    <name evidence="6" type="ORF">LCGC14_1330590</name>
</gene>
<dbReference type="Gene3D" id="3.40.50.300">
    <property type="entry name" value="P-loop containing nucleotide triphosphate hydrolases"/>
    <property type="match status" value="1"/>
</dbReference>
<dbReference type="EMBL" id="LAZR01008030">
    <property type="protein sequence ID" value="KKM81361.1"/>
    <property type="molecule type" value="Genomic_DNA"/>
</dbReference>
<evidence type="ECO:0000256" key="2">
    <source>
        <dbReference type="ARBA" id="ARBA00022448"/>
    </source>
</evidence>
<dbReference type="PROSITE" id="PS00211">
    <property type="entry name" value="ABC_TRANSPORTER_1"/>
    <property type="match status" value="1"/>
</dbReference>
<evidence type="ECO:0000256" key="1">
    <source>
        <dbReference type="ARBA" id="ARBA00005417"/>
    </source>
</evidence>
<evidence type="ECO:0000259" key="5">
    <source>
        <dbReference type="PROSITE" id="PS50893"/>
    </source>
</evidence>
<organism evidence="6">
    <name type="scientific">marine sediment metagenome</name>
    <dbReference type="NCBI Taxonomy" id="412755"/>
    <lineage>
        <taxon>unclassified sequences</taxon>
        <taxon>metagenomes</taxon>
        <taxon>ecological metagenomes</taxon>
    </lineage>
</organism>
<dbReference type="InterPro" id="IPR027417">
    <property type="entry name" value="P-loop_NTPase"/>
</dbReference>
<dbReference type="InterPro" id="IPR017871">
    <property type="entry name" value="ABC_transporter-like_CS"/>
</dbReference>
<reference evidence="6" key="1">
    <citation type="journal article" date="2015" name="Nature">
        <title>Complex archaea that bridge the gap between prokaryotes and eukaryotes.</title>
        <authorList>
            <person name="Spang A."/>
            <person name="Saw J.H."/>
            <person name="Jorgensen S.L."/>
            <person name="Zaremba-Niedzwiedzka K."/>
            <person name="Martijn J."/>
            <person name="Lind A.E."/>
            <person name="van Eijk R."/>
            <person name="Schleper C."/>
            <person name="Guy L."/>
            <person name="Ettema T.J."/>
        </authorList>
    </citation>
    <scope>NUCLEOTIDE SEQUENCE</scope>
</reference>
<sequence length="237" mass="26905">MLKVKHLTKSYKEKKVLKNLSFEIKKGHIAIFLGDSGVGKSTLLRILNNLESYEKGFFFLDDKPLNLKKINIDHTIGIVFQHFNLFDHLSTQENITLPLIKSQKKSKKEANKLANTLLKHYNLSKEKNVLANKLSGGQKQRLALARTLALNPKIICLDEPTSALDPKLTSQIAKDIQQVATNNQIVLISTHDTTLVKQLDAHLFLLQEGSIVEKAFTKSYLLNQEKYPLINHFLQSH</sequence>
<evidence type="ECO:0000313" key="6">
    <source>
        <dbReference type="EMBL" id="KKM81361.1"/>
    </source>
</evidence>
<dbReference type="AlphaFoldDB" id="A0A0F9L2R1"/>
<name>A0A0F9L2R1_9ZZZZ</name>
<dbReference type="PANTHER" id="PTHR43166">
    <property type="entry name" value="AMINO ACID IMPORT ATP-BINDING PROTEIN"/>
    <property type="match status" value="1"/>
</dbReference>
<keyword evidence="4" id="KW-0067">ATP-binding</keyword>
<accession>A0A0F9L2R1</accession>
<keyword evidence="3" id="KW-0547">Nucleotide-binding</keyword>
<dbReference type="Pfam" id="PF00005">
    <property type="entry name" value="ABC_tran"/>
    <property type="match status" value="1"/>
</dbReference>
<dbReference type="SMART" id="SM00382">
    <property type="entry name" value="AAA"/>
    <property type="match status" value="1"/>
</dbReference>
<proteinExistence type="inferred from homology"/>
<feature type="domain" description="ABC transporter" evidence="5">
    <location>
        <begin position="2"/>
        <end position="233"/>
    </location>
</feature>
<protein>
    <recommendedName>
        <fullName evidence="5">ABC transporter domain-containing protein</fullName>
    </recommendedName>
</protein>
<comment type="similarity">
    <text evidence="1">Belongs to the ABC transporter superfamily.</text>
</comment>
<dbReference type="InterPro" id="IPR003593">
    <property type="entry name" value="AAA+_ATPase"/>
</dbReference>
<evidence type="ECO:0000256" key="3">
    <source>
        <dbReference type="ARBA" id="ARBA00022741"/>
    </source>
</evidence>
<dbReference type="SUPFAM" id="SSF52540">
    <property type="entry name" value="P-loop containing nucleoside triphosphate hydrolases"/>
    <property type="match status" value="1"/>
</dbReference>
<dbReference type="PROSITE" id="PS50893">
    <property type="entry name" value="ABC_TRANSPORTER_2"/>
    <property type="match status" value="1"/>
</dbReference>
<comment type="caution">
    <text evidence="6">The sequence shown here is derived from an EMBL/GenBank/DDBJ whole genome shotgun (WGS) entry which is preliminary data.</text>
</comment>
<dbReference type="PANTHER" id="PTHR43166:SF4">
    <property type="entry name" value="PHOSPHONATES IMPORT ATP-BINDING PROTEIN PHNC"/>
    <property type="match status" value="1"/>
</dbReference>
<dbReference type="InterPro" id="IPR003439">
    <property type="entry name" value="ABC_transporter-like_ATP-bd"/>
</dbReference>
<evidence type="ECO:0000256" key="4">
    <source>
        <dbReference type="ARBA" id="ARBA00022840"/>
    </source>
</evidence>